<keyword evidence="4" id="KW-1003">Cell membrane</keyword>
<dbReference type="GO" id="GO:0016020">
    <property type="term" value="C:membrane"/>
    <property type="evidence" value="ECO:0007669"/>
    <property type="project" value="UniProtKB-SubCell"/>
</dbReference>
<evidence type="ECO:0000256" key="7">
    <source>
        <dbReference type="ARBA" id="ARBA00022801"/>
    </source>
</evidence>
<dbReference type="PANTHER" id="PTHR12418:SF19">
    <property type="entry name" value="ACYL-COENZYME A THIOESTERASE THEM4"/>
    <property type="match status" value="1"/>
</dbReference>
<dbReference type="EC" id="3.1.2.2" evidence="16"/>
<comment type="subcellular location">
    <subcellularLocation>
        <location evidence="3">Cell projection</location>
        <location evidence="3">Ruffle membrane</location>
    </subcellularLocation>
    <subcellularLocation>
        <location evidence="2">Cytoplasm</location>
    </subcellularLocation>
    <subcellularLocation>
        <location evidence="1">Membrane</location>
        <topology evidence="1">Peripheral membrane protein</topology>
    </subcellularLocation>
</comment>
<keyword evidence="27" id="KW-1185">Reference proteome</keyword>
<keyword evidence="11" id="KW-0472">Membrane</keyword>
<evidence type="ECO:0000256" key="21">
    <source>
        <dbReference type="ARBA" id="ARBA00047969"/>
    </source>
</evidence>
<evidence type="ECO:0000256" key="10">
    <source>
        <dbReference type="ARBA" id="ARBA00023098"/>
    </source>
</evidence>
<dbReference type="CDD" id="cd03443">
    <property type="entry name" value="PaaI_thioesterase"/>
    <property type="match status" value="1"/>
</dbReference>
<organism evidence="26 27">
    <name type="scientific">Mycolicibacterium monacense</name>
    <name type="common">Mycobacterium monacense</name>
    <dbReference type="NCBI Taxonomy" id="85693"/>
    <lineage>
        <taxon>Bacteria</taxon>
        <taxon>Bacillati</taxon>
        <taxon>Actinomycetota</taxon>
        <taxon>Actinomycetes</taxon>
        <taxon>Mycobacteriales</taxon>
        <taxon>Mycobacteriaceae</taxon>
        <taxon>Mycolicibacterium</taxon>
    </lineage>
</organism>
<evidence type="ECO:0000313" key="27">
    <source>
        <dbReference type="Proteomes" id="UP000466039"/>
    </source>
</evidence>
<keyword evidence="8" id="KW-0276">Fatty acid metabolism</keyword>
<comment type="catalytic activity">
    <reaction evidence="21">
        <text>decanoyl-CoA + H2O = decanoate + CoA + H(+)</text>
        <dbReference type="Rhea" id="RHEA:40059"/>
        <dbReference type="ChEBI" id="CHEBI:15377"/>
        <dbReference type="ChEBI" id="CHEBI:15378"/>
        <dbReference type="ChEBI" id="CHEBI:27689"/>
        <dbReference type="ChEBI" id="CHEBI:57287"/>
        <dbReference type="ChEBI" id="CHEBI:61430"/>
    </reaction>
    <physiologicalReaction direction="left-to-right" evidence="21">
        <dbReference type="Rhea" id="RHEA:40060"/>
    </physiologicalReaction>
</comment>
<evidence type="ECO:0000256" key="5">
    <source>
        <dbReference type="ARBA" id="ARBA00022490"/>
    </source>
</evidence>
<evidence type="ECO:0000256" key="11">
    <source>
        <dbReference type="ARBA" id="ARBA00023136"/>
    </source>
</evidence>
<keyword evidence="12" id="KW-0966">Cell projection</keyword>
<dbReference type="Pfam" id="PF03061">
    <property type="entry name" value="4HBT"/>
    <property type="match status" value="1"/>
</dbReference>
<evidence type="ECO:0000256" key="16">
    <source>
        <dbReference type="ARBA" id="ARBA00038848"/>
    </source>
</evidence>
<dbReference type="InterPro" id="IPR006683">
    <property type="entry name" value="Thioestr_dom"/>
</dbReference>
<comment type="catalytic activity">
    <reaction evidence="14">
        <text>(9Z)-octadecenoyl-CoA + H2O = (9Z)-octadecenoate + CoA + H(+)</text>
        <dbReference type="Rhea" id="RHEA:40139"/>
        <dbReference type="ChEBI" id="CHEBI:15377"/>
        <dbReference type="ChEBI" id="CHEBI:15378"/>
        <dbReference type="ChEBI" id="CHEBI:30823"/>
        <dbReference type="ChEBI" id="CHEBI:57287"/>
        <dbReference type="ChEBI" id="CHEBI:57387"/>
    </reaction>
    <physiologicalReaction direction="left-to-right" evidence="14">
        <dbReference type="Rhea" id="RHEA:40140"/>
    </physiologicalReaction>
</comment>
<dbReference type="GO" id="GO:0016787">
    <property type="term" value="F:hydrolase activity"/>
    <property type="evidence" value="ECO:0007669"/>
    <property type="project" value="UniProtKB-KW"/>
</dbReference>
<evidence type="ECO:0000256" key="22">
    <source>
        <dbReference type="ARBA" id="ARBA00048074"/>
    </source>
</evidence>
<evidence type="ECO:0000256" key="2">
    <source>
        <dbReference type="ARBA" id="ARBA00004496"/>
    </source>
</evidence>
<feature type="domain" description="Thioesterase" evidence="25">
    <location>
        <begin position="121"/>
        <end position="196"/>
    </location>
</feature>
<evidence type="ECO:0000256" key="6">
    <source>
        <dbReference type="ARBA" id="ARBA00022703"/>
    </source>
</evidence>
<evidence type="ECO:0000256" key="18">
    <source>
        <dbReference type="ARBA" id="ARBA00043210"/>
    </source>
</evidence>
<dbReference type="AlphaFoldDB" id="A0AAD1IUG9"/>
<accession>A0AAD1IUG9</accession>
<evidence type="ECO:0000256" key="24">
    <source>
        <dbReference type="SAM" id="MobiDB-lite"/>
    </source>
</evidence>
<evidence type="ECO:0000259" key="25">
    <source>
        <dbReference type="Pfam" id="PF03061"/>
    </source>
</evidence>
<evidence type="ECO:0000256" key="20">
    <source>
        <dbReference type="ARBA" id="ARBA00047734"/>
    </source>
</evidence>
<name>A0AAD1IUG9_MYCMB</name>
<keyword evidence="6" id="KW-0053">Apoptosis</keyword>
<protein>
    <recommendedName>
        <fullName evidence="17">Acyl-coenzyme A thioesterase THEM4</fullName>
        <ecNumber evidence="16">3.1.2.2</ecNumber>
    </recommendedName>
    <alternativeName>
        <fullName evidence="18">Thioesterase superfamily member 4</fullName>
    </alternativeName>
</protein>
<dbReference type="Proteomes" id="UP000466039">
    <property type="component" value="Chromosome"/>
</dbReference>
<dbReference type="InterPro" id="IPR029069">
    <property type="entry name" value="HotDog_dom_sf"/>
</dbReference>
<evidence type="ECO:0000256" key="12">
    <source>
        <dbReference type="ARBA" id="ARBA00023273"/>
    </source>
</evidence>
<proteinExistence type="inferred from homology"/>
<evidence type="ECO:0000256" key="14">
    <source>
        <dbReference type="ARBA" id="ARBA00037002"/>
    </source>
</evidence>
<evidence type="ECO:0000256" key="8">
    <source>
        <dbReference type="ARBA" id="ARBA00022832"/>
    </source>
</evidence>
<dbReference type="InterPro" id="IPR052365">
    <property type="entry name" value="THEM4/THEM5_acyl-CoA_thioest"/>
</dbReference>
<evidence type="ECO:0000256" key="19">
    <source>
        <dbReference type="ARBA" id="ARBA00047588"/>
    </source>
</evidence>
<dbReference type="Gene3D" id="3.10.129.10">
    <property type="entry name" value="Hotdog Thioesterase"/>
    <property type="match status" value="1"/>
</dbReference>
<reference evidence="26 27" key="1">
    <citation type="journal article" date="2019" name="Emerg. Microbes Infect.">
        <title>Comprehensive subspecies identification of 175 nontuberculous mycobacteria species based on 7547 genomic profiles.</title>
        <authorList>
            <person name="Matsumoto Y."/>
            <person name="Kinjo T."/>
            <person name="Motooka D."/>
            <person name="Nabeya D."/>
            <person name="Jung N."/>
            <person name="Uechi K."/>
            <person name="Horii T."/>
            <person name="Iida T."/>
            <person name="Fujita J."/>
            <person name="Nakamura S."/>
        </authorList>
    </citation>
    <scope>NUCLEOTIDE SEQUENCE [LARGE SCALE GENOMIC DNA]</scope>
    <source>
        <strain evidence="26 27">JCM 15658</strain>
    </source>
</reference>
<keyword evidence="9" id="KW-0809">Transit peptide</keyword>
<comment type="catalytic activity">
    <reaction evidence="19">
        <text>octanoyl-CoA + H2O = octanoate + CoA + H(+)</text>
        <dbReference type="Rhea" id="RHEA:30143"/>
        <dbReference type="ChEBI" id="CHEBI:15377"/>
        <dbReference type="ChEBI" id="CHEBI:15378"/>
        <dbReference type="ChEBI" id="CHEBI:25646"/>
        <dbReference type="ChEBI" id="CHEBI:57287"/>
        <dbReference type="ChEBI" id="CHEBI:57386"/>
    </reaction>
    <physiologicalReaction direction="left-to-right" evidence="19">
        <dbReference type="Rhea" id="RHEA:30144"/>
    </physiologicalReaction>
</comment>
<evidence type="ECO:0000256" key="4">
    <source>
        <dbReference type="ARBA" id="ARBA00022475"/>
    </source>
</evidence>
<comment type="catalytic activity">
    <reaction evidence="13">
        <text>(5Z,8Z,11Z,14Z)-eicosatetraenoyl-CoA + H2O = (5Z,8Z,11Z,14Z)-eicosatetraenoate + CoA + H(+)</text>
        <dbReference type="Rhea" id="RHEA:40151"/>
        <dbReference type="ChEBI" id="CHEBI:15377"/>
        <dbReference type="ChEBI" id="CHEBI:15378"/>
        <dbReference type="ChEBI" id="CHEBI:32395"/>
        <dbReference type="ChEBI" id="CHEBI:57287"/>
        <dbReference type="ChEBI" id="CHEBI:57368"/>
    </reaction>
    <physiologicalReaction direction="left-to-right" evidence="13">
        <dbReference type="Rhea" id="RHEA:40152"/>
    </physiologicalReaction>
</comment>
<evidence type="ECO:0000256" key="17">
    <source>
        <dbReference type="ARBA" id="ARBA00040123"/>
    </source>
</evidence>
<keyword evidence="5" id="KW-0963">Cytoplasm</keyword>
<evidence type="ECO:0000256" key="23">
    <source>
        <dbReference type="ARBA" id="ARBA00048180"/>
    </source>
</evidence>
<dbReference type="SUPFAM" id="SSF54637">
    <property type="entry name" value="Thioesterase/thiol ester dehydrase-isomerase"/>
    <property type="match status" value="1"/>
</dbReference>
<dbReference type="GO" id="GO:0005737">
    <property type="term" value="C:cytoplasm"/>
    <property type="evidence" value="ECO:0007669"/>
    <property type="project" value="UniProtKB-SubCell"/>
</dbReference>
<comment type="catalytic activity">
    <reaction evidence="22">
        <text>dodecanoyl-CoA + H2O = dodecanoate + CoA + H(+)</text>
        <dbReference type="Rhea" id="RHEA:30135"/>
        <dbReference type="ChEBI" id="CHEBI:15377"/>
        <dbReference type="ChEBI" id="CHEBI:15378"/>
        <dbReference type="ChEBI" id="CHEBI:18262"/>
        <dbReference type="ChEBI" id="CHEBI:57287"/>
        <dbReference type="ChEBI" id="CHEBI:57375"/>
    </reaction>
    <physiologicalReaction direction="left-to-right" evidence="22">
        <dbReference type="Rhea" id="RHEA:30136"/>
    </physiologicalReaction>
</comment>
<dbReference type="EMBL" id="AP022617">
    <property type="protein sequence ID" value="BBZ61136.1"/>
    <property type="molecule type" value="Genomic_DNA"/>
</dbReference>
<gene>
    <name evidence="26" type="ORF">MMON_24370</name>
</gene>
<dbReference type="GO" id="GO:0006631">
    <property type="term" value="P:fatty acid metabolic process"/>
    <property type="evidence" value="ECO:0007669"/>
    <property type="project" value="UniProtKB-KW"/>
</dbReference>
<evidence type="ECO:0000256" key="13">
    <source>
        <dbReference type="ARBA" id="ARBA00035852"/>
    </source>
</evidence>
<comment type="catalytic activity">
    <reaction evidence="20">
        <text>hexadecanoyl-CoA + H2O = hexadecanoate + CoA + H(+)</text>
        <dbReference type="Rhea" id="RHEA:16645"/>
        <dbReference type="ChEBI" id="CHEBI:7896"/>
        <dbReference type="ChEBI" id="CHEBI:15377"/>
        <dbReference type="ChEBI" id="CHEBI:15378"/>
        <dbReference type="ChEBI" id="CHEBI:57287"/>
        <dbReference type="ChEBI" id="CHEBI:57379"/>
        <dbReference type="EC" id="3.1.2.2"/>
    </reaction>
    <physiologicalReaction direction="left-to-right" evidence="20">
        <dbReference type="Rhea" id="RHEA:16646"/>
    </physiologicalReaction>
</comment>
<keyword evidence="7" id="KW-0378">Hydrolase</keyword>
<evidence type="ECO:0000256" key="3">
    <source>
        <dbReference type="ARBA" id="ARBA00004632"/>
    </source>
</evidence>
<comment type="catalytic activity">
    <reaction evidence="23">
        <text>tetradecanoyl-CoA + H2O = tetradecanoate + CoA + H(+)</text>
        <dbReference type="Rhea" id="RHEA:40119"/>
        <dbReference type="ChEBI" id="CHEBI:15377"/>
        <dbReference type="ChEBI" id="CHEBI:15378"/>
        <dbReference type="ChEBI" id="CHEBI:30807"/>
        <dbReference type="ChEBI" id="CHEBI:57287"/>
        <dbReference type="ChEBI" id="CHEBI:57385"/>
    </reaction>
    <physiologicalReaction direction="left-to-right" evidence="23">
        <dbReference type="Rhea" id="RHEA:40120"/>
    </physiologicalReaction>
</comment>
<feature type="region of interest" description="Disordered" evidence="24">
    <location>
        <begin position="1"/>
        <end position="30"/>
    </location>
</feature>
<evidence type="ECO:0000256" key="1">
    <source>
        <dbReference type="ARBA" id="ARBA00004170"/>
    </source>
</evidence>
<dbReference type="PANTHER" id="PTHR12418">
    <property type="entry name" value="ACYL-COENZYME A THIOESTERASE THEM4"/>
    <property type="match status" value="1"/>
</dbReference>
<evidence type="ECO:0000256" key="15">
    <source>
        <dbReference type="ARBA" id="ARBA00038456"/>
    </source>
</evidence>
<evidence type="ECO:0000256" key="9">
    <source>
        <dbReference type="ARBA" id="ARBA00022946"/>
    </source>
</evidence>
<comment type="similarity">
    <text evidence="15">Belongs to the THEM4/THEM5 thioesterase family.</text>
</comment>
<sequence length="211" mass="22972">MSGVASEPTQAQNGGGFNPPEPTTRGGPDYGRFVEAVRELQDLARAADAPDEVVTEAAGLIEKVTGLLAPYRADEWTSPSGRRMDLPNRGNILQVPMLLAKTDDGRIAGEVTFRRFYLGRNGAAHGGAVALLFDSVLGYTTYKLTQSRYQRTAFLHVNYRNIAPVEKTLRVEAGIDRIEGRKIFVEGRLLDGDTVLADAEALFVRLNPGQP</sequence>
<evidence type="ECO:0000313" key="26">
    <source>
        <dbReference type="EMBL" id="BBZ61136.1"/>
    </source>
</evidence>
<keyword evidence="10" id="KW-0443">Lipid metabolism</keyword>